<evidence type="ECO:0000313" key="2">
    <source>
        <dbReference type="EMBL" id="OGZ34428.1"/>
    </source>
</evidence>
<comment type="caution">
    <text evidence="2">The sequence shown here is derived from an EMBL/GenBank/DDBJ whole genome shotgun (WGS) entry which is preliminary data.</text>
</comment>
<protein>
    <submittedName>
        <fullName evidence="2">Uncharacterized protein</fullName>
    </submittedName>
</protein>
<name>A0A1G2F9Z7_9BACT</name>
<evidence type="ECO:0000256" key="1">
    <source>
        <dbReference type="SAM" id="MobiDB-lite"/>
    </source>
</evidence>
<reference evidence="2 3" key="1">
    <citation type="journal article" date="2016" name="Nat. Commun.">
        <title>Thousands of microbial genomes shed light on interconnected biogeochemical processes in an aquifer system.</title>
        <authorList>
            <person name="Anantharaman K."/>
            <person name="Brown C.T."/>
            <person name="Hug L.A."/>
            <person name="Sharon I."/>
            <person name="Castelle C.J."/>
            <person name="Probst A.J."/>
            <person name="Thomas B.C."/>
            <person name="Singh A."/>
            <person name="Wilkins M.J."/>
            <person name="Karaoz U."/>
            <person name="Brodie E.L."/>
            <person name="Williams K.H."/>
            <person name="Hubbard S.S."/>
            <person name="Banfield J.F."/>
        </authorList>
    </citation>
    <scope>NUCLEOTIDE SEQUENCE [LARGE SCALE GENOMIC DNA]</scope>
</reference>
<evidence type="ECO:0000313" key="3">
    <source>
        <dbReference type="Proteomes" id="UP000177725"/>
    </source>
</evidence>
<accession>A0A1G2F9Z7</accession>
<sequence length="234" mass="26544">MMPERRDKMAYWLDLEAVAFLHVEKNIFSLDLLAVASQDRRPLRGSIQFFVGGDEQNGPVRTDNRGRASKNEIVLEVEPGLKKLLIEAQIVDTDKRVKKFIDVPWPNTNKPKVQVKLELISGITTEQSVTIFLARVDETGKGVMGKVFYIDPTKPAEIQTKDTDENGISAVAIPFGKVKRTAIFFLPEKPNEKIDKEIPSEKRKVAKTEQQKETTPKRPLKERIAEAYKKGRKS</sequence>
<gene>
    <name evidence="2" type="ORF">A2174_01500</name>
</gene>
<proteinExistence type="predicted"/>
<organism evidence="2 3">
    <name type="scientific">Candidatus Portnoybacteria bacterium RBG_13_41_18</name>
    <dbReference type="NCBI Taxonomy" id="1801991"/>
    <lineage>
        <taxon>Bacteria</taxon>
        <taxon>Candidatus Portnoyibacteriota</taxon>
    </lineage>
</organism>
<dbReference type="EMBL" id="MHMV01000023">
    <property type="protein sequence ID" value="OGZ34428.1"/>
    <property type="molecule type" value="Genomic_DNA"/>
</dbReference>
<feature type="region of interest" description="Disordered" evidence="1">
    <location>
        <begin position="194"/>
        <end position="234"/>
    </location>
</feature>
<dbReference type="AlphaFoldDB" id="A0A1G2F9Z7"/>
<dbReference type="Proteomes" id="UP000177725">
    <property type="component" value="Unassembled WGS sequence"/>
</dbReference>